<feature type="binding site" evidence="14">
    <location>
        <position position="203"/>
    </location>
    <ligand>
        <name>FMN</name>
        <dbReference type="ChEBI" id="CHEBI:58210"/>
    </ligand>
</feature>
<dbReference type="InterPro" id="IPR024036">
    <property type="entry name" value="tRNA-dHydroUridine_Synthase_C"/>
</dbReference>
<dbReference type="PANTHER" id="PTHR45846:SF1">
    <property type="entry name" value="TRNA-DIHYDROURIDINE(47) SYNTHASE [NAD(P)(+)]-LIKE"/>
    <property type="match status" value="1"/>
</dbReference>
<reference evidence="17" key="1">
    <citation type="submission" date="2017-09" db="EMBL/GenBank/DDBJ databases">
        <title>Depth-based differentiation of microbial function through sediment-hosted aquifers and enrichment of novel symbionts in the deep terrestrial subsurface.</title>
        <authorList>
            <person name="Probst A.J."/>
            <person name="Ladd B."/>
            <person name="Jarett J.K."/>
            <person name="Geller-Mcgrath D.E."/>
            <person name="Sieber C.M.K."/>
            <person name="Emerson J.B."/>
            <person name="Anantharaman K."/>
            <person name="Thomas B.C."/>
            <person name="Malmstrom R."/>
            <person name="Stieglmeier M."/>
            <person name="Klingl A."/>
            <person name="Woyke T."/>
            <person name="Ryan C.M."/>
            <person name="Banfield J.F."/>
        </authorList>
    </citation>
    <scope>NUCLEOTIDE SEQUENCE [LARGE SCALE GENOMIC DNA]</scope>
</reference>
<dbReference type="InterPro" id="IPR035587">
    <property type="entry name" value="DUS-like_FMN-bd"/>
</dbReference>
<dbReference type="GO" id="GO:0017150">
    <property type="term" value="F:tRNA dihydrouridine synthase activity"/>
    <property type="evidence" value="ECO:0007669"/>
    <property type="project" value="InterPro"/>
</dbReference>
<dbReference type="GO" id="GO:0000049">
    <property type="term" value="F:tRNA binding"/>
    <property type="evidence" value="ECO:0007669"/>
    <property type="project" value="UniProtKB-KW"/>
</dbReference>
<evidence type="ECO:0000256" key="13">
    <source>
        <dbReference type="PIRSR" id="PIRSR006621-1"/>
    </source>
</evidence>
<dbReference type="GO" id="GO:0050660">
    <property type="term" value="F:flavin adenine dinucleotide binding"/>
    <property type="evidence" value="ECO:0007669"/>
    <property type="project" value="InterPro"/>
</dbReference>
<keyword evidence="6 12" id="KW-0819">tRNA processing</keyword>
<feature type="binding site" evidence="14">
    <location>
        <position position="175"/>
    </location>
    <ligand>
        <name>FMN</name>
        <dbReference type="ChEBI" id="CHEBI:58210"/>
    </ligand>
</feature>
<keyword evidence="8" id="KW-0694">RNA-binding</keyword>
<protein>
    <recommendedName>
        <fullName evidence="12">tRNA-dihydrouridine synthase</fullName>
        <ecNumber evidence="12">1.3.1.-</ecNumber>
    </recommendedName>
</protein>
<dbReference type="EC" id="1.3.1.-" evidence="12"/>
<dbReference type="InterPro" id="IPR013785">
    <property type="entry name" value="Aldolase_TIM"/>
</dbReference>
<comment type="function">
    <text evidence="2 12">Catalyzes the synthesis of 5,6-dihydrouridine (D), a modified base found in the D-loop of most tRNAs, via the reduction of the C5-C6 double bond in target uridines.</text>
</comment>
<comment type="catalytic activity">
    <reaction evidence="10">
        <text>a 5,6-dihydrouridine in tRNA + NADP(+) = a uridine in tRNA + NADPH + H(+)</text>
        <dbReference type="Rhea" id="RHEA:23624"/>
        <dbReference type="Rhea" id="RHEA-COMP:13339"/>
        <dbReference type="Rhea" id="RHEA-COMP:13887"/>
        <dbReference type="ChEBI" id="CHEBI:15378"/>
        <dbReference type="ChEBI" id="CHEBI:57783"/>
        <dbReference type="ChEBI" id="CHEBI:58349"/>
        <dbReference type="ChEBI" id="CHEBI:65315"/>
        <dbReference type="ChEBI" id="CHEBI:74443"/>
    </reaction>
</comment>
<evidence type="ECO:0000259" key="15">
    <source>
        <dbReference type="Pfam" id="PF01207"/>
    </source>
</evidence>
<dbReference type="AlphaFoldDB" id="A0A2M7RF53"/>
<comment type="similarity">
    <text evidence="12">Belongs to the dus family.</text>
</comment>
<dbReference type="PROSITE" id="PS01136">
    <property type="entry name" value="UPF0034"/>
    <property type="match status" value="1"/>
</dbReference>
<keyword evidence="5 12" id="KW-0288">FMN</keyword>
<dbReference type="PIRSF" id="PIRSF006621">
    <property type="entry name" value="Dus"/>
    <property type="match status" value="1"/>
</dbReference>
<dbReference type="InterPro" id="IPR018517">
    <property type="entry name" value="tRNA_hU_synthase_CS"/>
</dbReference>
<evidence type="ECO:0000256" key="7">
    <source>
        <dbReference type="ARBA" id="ARBA00022857"/>
    </source>
</evidence>
<evidence type="ECO:0000256" key="4">
    <source>
        <dbReference type="ARBA" id="ARBA00022630"/>
    </source>
</evidence>
<feature type="binding site" evidence="14">
    <location>
        <begin position="234"/>
        <end position="236"/>
    </location>
    <ligand>
        <name>FMN</name>
        <dbReference type="ChEBI" id="CHEBI:58210"/>
    </ligand>
</feature>
<feature type="domain" description="DUS-like FMN-binding" evidence="15">
    <location>
        <begin position="50"/>
        <end position="344"/>
    </location>
</feature>
<dbReference type="Pfam" id="PF01207">
    <property type="entry name" value="Dus"/>
    <property type="match status" value="1"/>
</dbReference>
<proteinExistence type="inferred from homology"/>
<name>A0A2M7RF53_9BACT</name>
<evidence type="ECO:0000313" key="16">
    <source>
        <dbReference type="EMBL" id="PIY95385.1"/>
    </source>
</evidence>
<evidence type="ECO:0000256" key="1">
    <source>
        <dbReference type="ARBA" id="ARBA00001917"/>
    </source>
</evidence>
<keyword evidence="14" id="KW-0547">Nucleotide-binding</keyword>
<sequence length="353" mass="39398">MTGRIDTAASVTLTGALSFLEKGGKKHVCYNIYIMKKNCWQKLNRPILALAPMAGITDSSFRLLCKKFGADIVYTEMVSAAGLCYGGQKTLSYLKFNKKEQPVILQLFGSKPEQFAKAAQIVEQAGFTGIDINFGCPAKKVVQNESGATLMNNLDKAYKIIEATCNATSLPVSIKMRNSKGTTTAYDFVNKVKDLPIAAIMIHGRSFEQGFSGDASWDQIKKVRKIYKGILLANGGIYSPQAARQVISKLDIDGLGLAQGVQGRPWLFKEIKDLLKKETWSLSRDRVSSYDWPKIKKIILEHAKLTMKGKNNLIEMRKHLLWYVKNQPNAKELRQKLVKVETISDLKLILKNS</sequence>
<evidence type="ECO:0000256" key="8">
    <source>
        <dbReference type="ARBA" id="ARBA00022884"/>
    </source>
</evidence>
<evidence type="ECO:0000256" key="2">
    <source>
        <dbReference type="ARBA" id="ARBA00002790"/>
    </source>
</evidence>
<keyword evidence="3" id="KW-0820">tRNA-binding</keyword>
<dbReference type="Proteomes" id="UP000228689">
    <property type="component" value="Unassembled WGS sequence"/>
</dbReference>
<comment type="cofactor">
    <cofactor evidence="1 12 14">
        <name>FMN</name>
        <dbReference type="ChEBI" id="CHEBI:58210"/>
    </cofactor>
</comment>
<dbReference type="CDD" id="cd02801">
    <property type="entry name" value="DUS_like_FMN"/>
    <property type="match status" value="1"/>
</dbReference>
<dbReference type="InterPro" id="IPR001269">
    <property type="entry name" value="DUS_fam"/>
</dbReference>
<evidence type="ECO:0000313" key="17">
    <source>
        <dbReference type="Proteomes" id="UP000228689"/>
    </source>
</evidence>
<feature type="binding site" evidence="14">
    <location>
        <begin position="52"/>
        <end position="54"/>
    </location>
    <ligand>
        <name>FMN</name>
        <dbReference type="ChEBI" id="CHEBI:58210"/>
    </ligand>
</feature>
<feature type="binding site" evidence="14">
    <location>
        <position position="106"/>
    </location>
    <ligand>
        <name>FMN</name>
        <dbReference type="ChEBI" id="CHEBI:58210"/>
    </ligand>
</feature>
<keyword evidence="7" id="KW-0521">NADP</keyword>
<evidence type="ECO:0000256" key="6">
    <source>
        <dbReference type="ARBA" id="ARBA00022694"/>
    </source>
</evidence>
<dbReference type="PANTHER" id="PTHR45846">
    <property type="entry name" value="TRNA-DIHYDROURIDINE(47) SYNTHASE [NAD(P)(+)]-LIKE"/>
    <property type="match status" value="1"/>
</dbReference>
<keyword evidence="9 12" id="KW-0560">Oxidoreductase</keyword>
<dbReference type="Gene3D" id="3.20.20.70">
    <property type="entry name" value="Aldolase class I"/>
    <property type="match status" value="1"/>
</dbReference>
<evidence type="ECO:0000256" key="3">
    <source>
        <dbReference type="ARBA" id="ARBA00022555"/>
    </source>
</evidence>
<organism evidence="16 17">
    <name type="scientific">Candidatus Komeilibacteria bacterium CG_4_10_14_0_8_um_filter_37_78</name>
    <dbReference type="NCBI Taxonomy" id="1974471"/>
    <lineage>
        <taxon>Bacteria</taxon>
        <taxon>Candidatus Komeiliibacteriota</taxon>
    </lineage>
</organism>
<evidence type="ECO:0000256" key="9">
    <source>
        <dbReference type="ARBA" id="ARBA00023002"/>
    </source>
</evidence>
<evidence type="ECO:0000256" key="10">
    <source>
        <dbReference type="ARBA" id="ARBA00048205"/>
    </source>
</evidence>
<evidence type="ECO:0000256" key="5">
    <source>
        <dbReference type="ARBA" id="ARBA00022643"/>
    </source>
</evidence>
<dbReference type="Gene3D" id="1.10.1200.80">
    <property type="entry name" value="Putative flavin oxidoreducatase, domain 2"/>
    <property type="match status" value="1"/>
</dbReference>
<gene>
    <name evidence="16" type="ORF">COY67_00255</name>
</gene>
<evidence type="ECO:0000256" key="14">
    <source>
        <dbReference type="PIRSR" id="PIRSR006621-2"/>
    </source>
</evidence>
<dbReference type="EMBL" id="PFMC01000008">
    <property type="protein sequence ID" value="PIY95385.1"/>
    <property type="molecule type" value="Genomic_DNA"/>
</dbReference>
<evidence type="ECO:0000256" key="12">
    <source>
        <dbReference type="PIRNR" id="PIRNR006621"/>
    </source>
</evidence>
<evidence type="ECO:0000256" key="11">
    <source>
        <dbReference type="ARBA" id="ARBA00048802"/>
    </source>
</evidence>
<comment type="catalytic activity">
    <reaction evidence="11">
        <text>a 5,6-dihydrouridine in tRNA + NAD(+) = a uridine in tRNA + NADH + H(+)</text>
        <dbReference type="Rhea" id="RHEA:54452"/>
        <dbReference type="Rhea" id="RHEA-COMP:13339"/>
        <dbReference type="Rhea" id="RHEA-COMP:13887"/>
        <dbReference type="ChEBI" id="CHEBI:15378"/>
        <dbReference type="ChEBI" id="CHEBI:57540"/>
        <dbReference type="ChEBI" id="CHEBI:57945"/>
        <dbReference type="ChEBI" id="CHEBI:65315"/>
        <dbReference type="ChEBI" id="CHEBI:74443"/>
    </reaction>
</comment>
<feature type="active site" description="Proton donor" evidence="13">
    <location>
        <position position="136"/>
    </location>
</feature>
<comment type="caution">
    <text evidence="16">The sequence shown here is derived from an EMBL/GenBank/DDBJ whole genome shotgun (WGS) entry which is preliminary data.</text>
</comment>
<accession>A0A2M7RF53</accession>
<keyword evidence="4 12" id="KW-0285">Flavoprotein</keyword>
<dbReference type="SUPFAM" id="SSF51395">
    <property type="entry name" value="FMN-linked oxidoreductases"/>
    <property type="match status" value="1"/>
</dbReference>